<gene>
    <name evidence="8" type="ORF">OH136_14925</name>
</gene>
<proteinExistence type="inferred from homology"/>
<feature type="transmembrane region" description="Helical" evidence="6">
    <location>
        <begin position="240"/>
        <end position="259"/>
    </location>
</feature>
<protein>
    <submittedName>
        <fullName evidence="8">DMT family transporter</fullName>
    </submittedName>
</protein>
<feature type="domain" description="EamA" evidence="7">
    <location>
        <begin position="148"/>
        <end position="279"/>
    </location>
</feature>
<dbReference type="InterPro" id="IPR050638">
    <property type="entry name" value="AA-Vitamin_Transporters"/>
</dbReference>
<comment type="similarity">
    <text evidence="2">Belongs to the EamA transporter family.</text>
</comment>
<evidence type="ECO:0000256" key="1">
    <source>
        <dbReference type="ARBA" id="ARBA00004141"/>
    </source>
</evidence>
<feature type="domain" description="EamA" evidence="7">
    <location>
        <begin position="11"/>
        <end position="138"/>
    </location>
</feature>
<keyword evidence="5 6" id="KW-0472">Membrane</keyword>
<dbReference type="GO" id="GO:0016020">
    <property type="term" value="C:membrane"/>
    <property type="evidence" value="ECO:0007669"/>
    <property type="project" value="UniProtKB-SubCell"/>
</dbReference>
<evidence type="ECO:0000313" key="9">
    <source>
        <dbReference type="Proteomes" id="UP001208041"/>
    </source>
</evidence>
<dbReference type="Proteomes" id="UP001208041">
    <property type="component" value="Unassembled WGS sequence"/>
</dbReference>
<reference evidence="8" key="1">
    <citation type="submission" date="2022-10" db="EMBL/GenBank/DDBJ databases">
        <authorList>
            <person name="Yue Y."/>
        </authorList>
    </citation>
    <scope>NUCLEOTIDE SEQUENCE</scope>
    <source>
        <strain evidence="8">Z654</strain>
    </source>
</reference>
<comment type="subcellular location">
    <subcellularLocation>
        <location evidence="1">Membrane</location>
        <topology evidence="1">Multi-pass membrane protein</topology>
    </subcellularLocation>
</comment>
<dbReference type="SUPFAM" id="SSF103481">
    <property type="entry name" value="Multidrug resistance efflux transporter EmrE"/>
    <property type="match status" value="2"/>
</dbReference>
<feature type="transmembrane region" description="Helical" evidence="6">
    <location>
        <begin position="94"/>
        <end position="115"/>
    </location>
</feature>
<name>A0AAE3LSI6_9RHOB</name>
<feature type="transmembrane region" description="Helical" evidence="6">
    <location>
        <begin position="265"/>
        <end position="281"/>
    </location>
</feature>
<keyword evidence="3 6" id="KW-0812">Transmembrane</keyword>
<dbReference type="EMBL" id="JAOYFC010000004">
    <property type="protein sequence ID" value="MCV6825853.1"/>
    <property type="molecule type" value="Genomic_DNA"/>
</dbReference>
<evidence type="ECO:0000256" key="2">
    <source>
        <dbReference type="ARBA" id="ARBA00007362"/>
    </source>
</evidence>
<dbReference type="AlphaFoldDB" id="A0AAE3LSI6"/>
<evidence type="ECO:0000313" key="8">
    <source>
        <dbReference type="EMBL" id="MCV6825853.1"/>
    </source>
</evidence>
<dbReference type="PANTHER" id="PTHR32322:SF2">
    <property type="entry name" value="EAMA DOMAIN-CONTAINING PROTEIN"/>
    <property type="match status" value="1"/>
</dbReference>
<organism evidence="8 9">
    <name type="scientific">Halocynthiibacter halioticoli</name>
    <dbReference type="NCBI Taxonomy" id="2986804"/>
    <lineage>
        <taxon>Bacteria</taxon>
        <taxon>Pseudomonadati</taxon>
        <taxon>Pseudomonadota</taxon>
        <taxon>Alphaproteobacteria</taxon>
        <taxon>Rhodobacterales</taxon>
        <taxon>Paracoccaceae</taxon>
        <taxon>Halocynthiibacter</taxon>
    </lineage>
</organism>
<evidence type="ECO:0000256" key="6">
    <source>
        <dbReference type="SAM" id="Phobius"/>
    </source>
</evidence>
<dbReference type="InterPro" id="IPR037185">
    <property type="entry name" value="EmrE-like"/>
</dbReference>
<feature type="transmembrane region" description="Helical" evidence="6">
    <location>
        <begin position="210"/>
        <end position="228"/>
    </location>
</feature>
<feature type="transmembrane region" description="Helical" evidence="6">
    <location>
        <begin position="179"/>
        <end position="198"/>
    </location>
</feature>
<dbReference type="Pfam" id="PF00892">
    <property type="entry name" value="EamA"/>
    <property type="match status" value="2"/>
</dbReference>
<evidence type="ECO:0000256" key="5">
    <source>
        <dbReference type="ARBA" id="ARBA00023136"/>
    </source>
</evidence>
<feature type="transmembrane region" description="Helical" evidence="6">
    <location>
        <begin position="122"/>
        <end position="141"/>
    </location>
</feature>
<feature type="transmembrane region" description="Helical" evidence="6">
    <location>
        <begin position="147"/>
        <end position="167"/>
    </location>
</feature>
<comment type="caution">
    <text evidence="8">The sequence shown here is derived from an EMBL/GenBank/DDBJ whole genome shotgun (WGS) entry which is preliminary data.</text>
</comment>
<feature type="transmembrane region" description="Helical" evidence="6">
    <location>
        <begin position="69"/>
        <end position="88"/>
    </location>
</feature>
<sequence length="301" mass="31875">MQNPFQHPRWITVLAALAPIIWGSSYLVTTEFLQDVHPASIALLRALPAGVVLLAIVRKVPTGVWLWRMLILGALNFSFFWTCLFFTAQLLPGGVAATLGAVQALFVILAARLIINEPIKAYALVASFVGITGVALIVLSPNAEANTLGVAAGVLGALSMALGTVLTRKWKPPVSNLTFTAWQLTAGGLLLAPLSIWIEGGLPSLSHTNLVGIGYLCFVGAALSYVLWFQGIEVIPPAAISVLGFLSPVSAVALGWVVLGQNLTFVQITGVALVLVSIVAAQRPPVPKRKRPRVVARPLKS</sequence>
<feature type="transmembrane region" description="Helical" evidence="6">
    <location>
        <begin position="39"/>
        <end position="57"/>
    </location>
</feature>
<evidence type="ECO:0000256" key="3">
    <source>
        <dbReference type="ARBA" id="ARBA00022692"/>
    </source>
</evidence>
<evidence type="ECO:0000259" key="7">
    <source>
        <dbReference type="Pfam" id="PF00892"/>
    </source>
</evidence>
<evidence type="ECO:0000256" key="4">
    <source>
        <dbReference type="ARBA" id="ARBA00022989"/>
    </source>
</evidence>
<accession>A0AAE3LSI6</accession>
<keyword evidence="9" id="KW-1185">Reference proteome</keyword>
<dbReference type="InterPro" id="IPR000620">
    <property type="entry name" value="EamA_dom"/>
</dbReference>
<dbReference type="PANTHER" id="PTHR32322">
    <property type="entry name" value="INNER MEMBRANE TRANSPORTER"/>
    <property type="match status" value="1"/>
</dbReference>
<keyword evidence="4 6" id="KW-1133">Transmembrane helix</keyword>
<dbReference type="RefSeq" id="WP_263954807.1">
    <property type="nucleotide sequence ID" value="NZ_JAOYFC010000004.1"/>
</dbReference>